<protein>
    <submittedName>
        <fullName evidence="2">Uncharacterized protein</fullName>
    </submittedName>
</protein>
<comment type="caution">
    <text evidence="2">The sequence shown here is derived from an EMBL/GenBank/DDBJ whole genome shotgun (WGS) entry which is preliminary data.</text>
</comment>
<evidence type="ECO:0000313" key="2">
    <source>
        <dbReference type="EMBL" id="NIJ15068.1"/>
    </source>
</evidence>
<reference evidence="2 3" key="1">
    <citation type="submission" date="2020-03" db="EMBL/GenBank/DDBJ databases">
        <title>Genomic Encyclopedia of Type Strains, Phase IV (KMG-IV): sequencing the most valuable type-strain genomes for metagenomic binning, comparative biology and taxonomic classification.</title>
        <authorList>
            <person name="Goeker M."/>
        </authorList>
    </citation>
    <scope>NUCLEOTIDE SEQUENCE [LARGE SCALE GENOMIC DNA]</scope>
    <source>
        <strain evidence="2 3">DSM 21299</strain>
    </source>
</reference>
<proteinExistence type="predicted"/>
<evidence type="ECO:0000256" key="1">
    <source>
        <dbReference type="SAM" id="MobiDB-lite"/>
    </source>
</evidence>
<name>A0A846M1X7_9SPHN</name>
<feature type="region of interest" description="Disordered" evidence="1">
    <location>
        <begin position="508"/>
        <end position="570"/>
    </location>
</feature>
<gene>
    <name evidence="2" type="ORF">FHS54_000017</name>
</gene>
<feature type="compositionally biased region" description="Basic residues" evidence="1">
    <location>
        <begin position="553"/>
        <end position="570"/>
    </location>
</feature>
<dbReference type="AlphaFoldDB" id="A0A846M1X7"/>
<organism evidence="2 3">
    <name type="scientific">Sphingobium vermicomposti</name>
    <dbReference type="NCBI Taxonomy" id="529005"/>
    <lineage>
        <taxon>Bacteria</taxon>
        <taxon>Pseudomonadati</taxon>
        <taxon>Pseudomonadota</taxon>
        <taxon>Alphaproteobacteria</taxon>
        <taxon>Sphingomonadales</taxon>
        <taxon>Sphingomonadaceae</taxon>
        <taxon>Sphingobium</taxon>
    </lineage>
</organism>
<keyword evidence="3" id="KW-1185">Reference proteome</keyword>
<sequence>MAGIAHTSGPGSPLRRGWDYWIPDKPEMRRLQATDGRGIARTPHPHILHNERLPDGASPILDVDMDGMALHGGIWRQCLIRPGDANANNRVDPFAVSAITAFCSRADRLVALIGHQPRDLALYLVDVKKRDKKLFRLLLAKDFQGALAHNYGVLNDPWPASVQRLWQGRERDYLPPFLVAALYAELPRAAMNQAGLIEMSVDGETLTIKRMADRLPMAGSELEPMAIQRLIDHLPFQSFALDVPDELRAEGSLSAACDWIQTEAAHAALVHGVHNAIDMRPSSPAEAKHLQTLFMRHPTSAKMHRKGHGEAFPRYDAVSFWGLTWRKNAAVRLLEIATTARQWNRMRRSHGPDLGAMPRHLLAKAIAVISYGWVAEQDRRVALSVLGEMLSKEVKAELGFEKWHPFAAGPMAIDDHLGARSGEDMLGEAEALLPALPQPFEYGYTARSQAELWLNNHGDDIEQYDRLQTMALEQHALATARLSQTSIGQAARVPDNVVTLIGREYGIAPKSEHGQPGHNQPPIPPMTDDPDAARAAQLIGQQISALSTEPIHAKHIRDRQKRIRKDRKSE</sequence>
<dbReference type="Proteomes" id="UP000576821">
    <property type="component" value="Unassembled WGS sequence"/>
</dbReference>
<evidence type="ECO:0000313" key="3">
    <source>
        <dbReference type="Proteomes" id="UP000576821"/>
    </source>
</evidence>
<dbReference type="EMBL" id="JAASQR010000001">
    <property type="protein sequence ID" value="NIJ15068.1"/>
    <property type="molecule type" value="Genomic_DNA"/>
</dbReference>
<accession>A0A846M1X7</accession>